<evidence type="ECO:0000313" key="1">
    <source>
        <dbReference type="EMBL" id="ADB16606.1"/>
    </source>
</evidence>
<dbReference type="EMBL" id="CP001848">
    <property type="protein sequence ID" value="ADB16606.1"/>
    <property type="molecule type" value="Genomic_DNA"/>
</dbReference>
<organism evidence="1 2">
    <name type="scientific">Pirellula staleyi (strain ATCC 27377 / DSM 6068 / ICPB 4128)</name>
    <name type="common">Pirella staleyi</name>
    <dbReference type="NCBI Taxonomy" id="530564"/>
    <lineage>
        <taxon>Bacteria</taxon>
        <taxon>Pseudomonadati</taxon>
        <taxon>Planctomycetota</taxon>
        <taxon>Planctomycetia</taxon>
        <taxon>Pirellulales</taxon>
        <taxon>Pirellulaceae</taxon>
        <taxon>Pirellula</taxon>
    </lineage>
</organism>
<dbReference type="HOGENOM" id="CLU_3331373_0_0_0"/>
<keyword evidence="2" id="KW-1185">Reference proteome</keyword>
<proteinExistence type="predicted"/>
<name>D2R0K8_PIRSD</name>
<gene>
    <name evidence="1" type="ordered locus">Psta_1932</name>
</gene>
<accession>D2R0K8</accession>
<dbReference type="KEGG" id="psl:Psta_1932"/>
<evidence type="ECO:0000313" key="2">
    <source>
        <dbReference type="Proteomes" id="UP000001887"/>
    </source>
</evidence>
<protein>
    <submittedName>
        <fullName evidence="1">Uncharacterized protein</fullName>
    </submittedName>
</protein>
<dbReference type="AlphaFoldDB" id="D2R0K8"/>
<dbReference type="Proteomes" id="UP000001887">
    <property type="component" value="Chromosome"/>
</dbReference>
<sequence>MHLLSEIFSVIGRSPLASPLDSAIFLPTLQLSVGFSLR</sequence>
<reference evidence="1 2" key="1">
    <citation type="journal article" date="2009" name="Stand. Genomic Sci.">
        <title>Complete genome sequence of Pirellula staleyi type strain (ATCC 27377).</title>
        <authorList>
            <person name="Clum A."/>
            <person name="Tindall B.J."/>
            <person name="Sikorski J."/>
            <person name="Ivanova N."/>
            <person name="Mavrommatis K."/>
            <person name="Lucas S."/>
            <person name="Glavina del Rio T."/>
            <person name="Nolan M."/>
            <person name="Chen F."/>
            <person name="Tice H."/>
            <person name="Pitluck S."/>
            <person name="Cheng J.F."/>
            <person name="Chertkov O."/>
            <person name="Brettin T."/>
            <person name="Han C."/>
            <person name="Detter J.C."/>
            <person name="Kuske C."/>
            <person name="Bruce D."/>
            <person name="Goodwin L."/>
            <person name="Ovchinikova G."/>
            <person name="Pati A."/>
            <person name="Mikhailova N."/>
            <person name="Chen A."/>
            <person name="Palaniappan K."/>
            <person name="Land M."/>
            <person name="Hauser L."/>
            <person name="Chang Y.J."/>
            <person name="Jeffries C.D."/>
            <person name="Chain P."/>
            <person name="Rohde M."/>
            <person name="Goker M."/>
            <person name="Bristow J."/>
            <person name="Eisen J.A."/>
            <person name="Markowitz V."/>
            <person name="Hugenholtz P."/>
            <person name="Kyrpides N.C."/>
            <person name="Klenk H.P."/>
            <person name="Lapidus A."/>
        </authorList>
    </citation>
    <scope>NUCLEOTIDE SEQUENCE [LARGE SCALE GENOMIC DNA]</scope>
    <source>
        <strain evidence="2">ATCC 27377 / DSM 6068 / ICPB 4128</strain>
    </source>
</reference>